<sequence length="287" mass="31520">MTNKFITRTSLLWTLILTLFGTSALHAFPPAPNFTIYGIVRDQVGVRIPSNGTASIVLLKQGIKIGQALITNGFIDYNYELQIRVDANRPGTEPYKASAYLADEQLALAVELNGQLFYPIEVSGDLSVGQGGERLRLDLNLGEDKDGDGIPDTWEEWQLYQSGQLPNNLGQWDLTQISADGDFDKDGQLDWAEYIAGTFAGDHTDVFYLKINEFDGSSSHFEFYQITGKVYVLEQSYDLVTWTQVPFSVGSAAAVDHHSASAVGVVSAQVSSSSSSSRSTLFRLTVR</sequence>
<dbReference type="PROSITE" id="PS00018">
    <property type="entry name" value="EF_HAND_1"/>
    <property type="match status" value="1"/>
</dbReference>
<feature type="chain" id="PRO_5015610594" description="EF-hand domain-containing protein" evidence="1">
    <location>
        <begin position="28"/>
        <end position="287"/>
    </location>
</feature>
<dbReference type="Proteomes" id="UP000239907">
    <property type="component" value="Unassembled WGS sequence"/>
</dbReference>
<comment type="caution">
    <text evidence="2">The sequence shown here is derived from an EMBL/GenBank/DDBJ whole genome shotgun (WGS) entry which is preliminary data.</text>
</comment>
<name>A0A2S7TXP4_9BACT</name>
<keyword evidence="3" id="KW-1185">Reference proteome</keyword>
<dbReference type="OrthoDB" id="194848at2"/>
<evidence type="ECO:0000256" key="1">
    <source>
        <dbReference type="SAM" id="SignalP"/>
    </source>
</evidence>
<dbReference type="RefSeq" id="WP_105042015.1">
    <property type="nucleotide sequence ID" value="NZ_MQWA01000001.1"/>
</dbReference>
<evidence type="ECO:0008006" key="4">
    <source>
        <dbReference type="Google" id="ProtNLM"/>
    </source>
</evidence>
<dbReference type="EMBL" id="MQWA01000001">
    <property type="protein sequence ID" value="PQJ27526.1"/>
    <property type="molecule type" value="Genomic_DNA"/>
</dbReference>
<feature type="signal peptide" evidence="1">
    <location>
        <begin position="1"/>
        <end position="27"/>
    </location>
</feature>
<accession>A0A2S7TXP4</accession>
<keyword evidence="1" id="KW-0732">Signal</keyword>
<protein>
    <recommendedName>
        <fullName evidence="4">EF-hand domain-containing protein</fullName>
    </recommendedName>
</protein>
<evidence type="ECO:0000313" key="2">
    <source>
        <dbReference type="EMBL" id="PQJ27526.1"/>
    </source>
</evidence>
<proteinExistence type="predicted"/>
<dbReference type="InterPro" id="IPR018247">
    <property type="entry name" value="EF_Hand_1_Ca_BS"/>
</dbReference>
<dbReference type="AlphaFoldDB" id="A0A2S7TXP4"/>
<evidence type="ECO:0000313" key="3">
    <source>
        <dbReference type="Proteomes" id="UP000239907"/>
    </source>
</evidence>
<reference evidence="2 3" key="1">
    <citation type="submission" date="2016-12" db="EMBL/GenBank/DDBJ databases">
        <title>Study of bacterial adaptation to deep sea.</title>
        <authorList>
            <person name="Song J."/>
            <person name="Yoshizawa S."/>
            <person name="Kogure K."/>
        </authorList>
    </citation>
    <scope>NUCLEOTIDE SEQUENCE [LARGE SCALE GENOMIC DNA]</scope>
    <source>
        <strain evidence="2 3">SAORIC-165</strain>
    </source>
</reference>
<gene>
    <name evidence="2" type="ORF">BSZ32_02795</name>
</gene>
<organism evidence="2 3">
    <name type="scientific">Rubritalea profundi</name>
    <dbReference type="NCBI Taxonomy" id="1658618"/>
    <lineage>
        <taxon>Bacteria</taxon>
        <taxon>Pseudomonadati</taxon>
        <taxon>Verrucomicrobiota</taxon>
        <taxon>Verrucomicrobiia</taxon>
        <taxon>Verrucomicrobiales</taxon>
        <taxon>Rubritaleaceae</taxon>
        <taxon>Rubritalea</taxon>
    </lineage>
</organism>